<feature type="signal peptide" evidence="5">
    <location>
        <begin position="1"/>
        <end position="24"/>
    </location>
</feature>
<proteinExistence type="inferred from homology"/>
<dbReference type="PROSITE" id="PS00122">
    <property type="entry name" value="CARBOXYLESTERASE_B_1"/>
    <property type="match status" value="1"/>
</dbReference>
<evidence type="ECO:0000256" key="3">
    <source>
        <dbReference type="ARBA" id="ARBA00022801"/>
    </source>
</evidence>
<evidence type="ECO:0000256" key="5">
    <source>
        <dbReference type="RuleBase" id="RU361235"/>
    </source>
</evidence>
<gene>
    <name evidence="7" type="ORF">KUF71_015777</name>
</gene>
<feature type="chain" id="PRO_5041771841" description="Carboxylic ester hydrolase" evidence="5">
    <location>
        <begin position="25"/>
        <end position="586"/>
    </location>
</feature>
<evidence type="ECO:0000256" key="4">
    <source>
        <dbReference type="ARBA" id="ARBA00023180"/>
    </source>
</evidence>
<reference evidence="7" key="2">
    <citation type="journal article" date="2023" name="BMC Genomics">
        <title>Pest status, molecular evolution, and epigenetic factors derived from the genome assembly of Frankliniella fusca, a thysanopteran phytovirus vector.</title>
        <authorList>
            <person name="Catto M.A."/>
            <person name="Labadie P.E."/>
            <person name="Jacobson A.L."/>
            <person name="Kennedy G.G."/>
            <person name="Srinivasan R."/>
            <person name="Hunt B.G."/>
        </authorList>
    </citation>
    <scope>NUCLEOTIDE SEQUENCE</scope>
    <source>
        <strain evidence="7">PL_HMW_Pooled</strain>
    </source>
</reference>
<evidence type="ECO:0000313" key="7">
    <source>
        <dbReference type="EMBL" id="KAK3927492.1"/>
    </source>
</evidence>
<keyword evidence="3 5" id="KW-0378">Hydrolase</keyword>
<keyword evidence="8" id="KW-1185">Reference proteome</keyword>
<organism evidence="7 8">
    <name type="scientific">Frankliniella fusca</name>
    <dbReference type="NCBI Taxonomy" id="407009"/>
    <lineage>
        <taxon>Eukaryota</taxon>
        <taxon>Metazoa</taxon>
        <taxon>Ecdysozoa</taxon>
        <taxon>Arthropoda</taxon>
        <taxon>Hexapoda</taxon>
        <taxon>Insecta</taxon>
        <taxon>Pterygota</taxon>
        <taxon>Neoptera</taxon>
        <taxon>Paraneoptera</taxon>
        <taxon>Thysanoptera</taxon>
        <taxon>Terebrantia</taxon>
        <taxon>Thripoidea</taxon>
        <taxon>Thripidae</taxon>
        <taxon>Frankliniella</taxon>
    </lineage>
</organism>
<dbReference type="InterPro" id="IPR019819">
    <property type="entry name" value="Carboxylesterase_B_CS"/>
</dbReference>
<name>A0AAE1HU57_9NEOP</name>
<dbReference type="CDD" id="cd00312">
    <property type="entry name" value="Esterase_lipase"/>
    <property type="match status" value="1"/>
</dbReference>
<dbReference type="Gene3D" id="3.40.50.1820">
    <property type="entry name" value="alpha/beta hydrolase"/>
    <property type="match status" value="1"/>
</dbReference>
<dbReference type="EMBL" id="JAHWGI010001289">
    <property type="protein sequence ID" value="KAK3927492.1"/>
    <property type="molecule type" value="Genomic_DNA"/>
</dbReference>
<dbReference type="GO" id="GO:0052689">
    <property type="term" value="F:carboxylic ester hydrolase activity"/>
    <property type="evidence" value="ECO:0007669"/>
    <property type="project" value="UniProtKB-KW"/>
</dbReference>
<dbReference type="PANTHER" id="PTHR43142:SF1">
    <property type="entry name" value="CARBOXYLIC ESTER HYDROLASE"/>
    <property type="match status" value="1"/>
</dbReference>
<dbReference type="InterPro" id="IPR029058">
    <property type="entry name" value="AB_hydrolase_fold"/>
</dbReference>
<evidence type="ECO:0000256" key="1">
    <source>
        <dbReference type="ARBA" id="ARBA00005964"/>
    </source>
</evidence>
<comment type="similarity">
    <text evidence="1 5">Belongs to the type-B carboxylesterase/lipase family.</text>
</comment>
<keyword evidence="2" id="KW-0719">Serine esterase</keyword>
<accession>A0AAE1HU57</accession>
<dbReference type="InterPro" id="IPR019826">
    <property type="entry name" value="Carboxylesterase_B_AS"/>
</dbReference>
<dbReference type="SUPFAM" id="SSF53474">
    <property type="entry name" value="alpha/beta-Hydrolases"/>
    <property type="match status" value="1"/>
</dbReference>
<dbReference type="AlphaFoldDB" id="A0AAE1HU57"/>
<keyword evidence="4" id="KW-0325">Glycoprotein</keyword>
<reference evidence="7" key="1">
    <citation type="submission" date="2021-07" db="EMBL/GenBank/DDBJ databases">
        <authorList>
            <person name="Catto M.A."/>
            <person name="Jacobson A."/>
            <person name="Kennedy G."/>
            <person name="Labadie P."/>
            <person name="Hunt B.G."/>
            <person name="Srinivasan R."/>
        </authorList>
    </citation>
    <scope>NUCLEOTIDE SEQUENCE</scope>
    <source>
        <strain evidence="7">PL_HMW_Pooled</strain>
        <tissue evidence="7">Head</tissue>
    </source>
</reference>
<dbReference type="EC" id="3.1.1.-" evidence="5"/>
<evidence type="ECO:0000256" key="2">
    <source>
        <dbReference type="ARBA" id="ARBA00022487"/>
    </source>
</evidence>
<keyword evidence="5" id="KW-0732">Signal</keyword>
<comment type="caution">
    <text evidence="7">The sequence shown here is derived from an EMBL/GenBank/DDBJ whole genome shotgun (WGS) entry which is preliminary data.</text>
</comment>
<evidence type="ECO:0000259" key="6">
    <source>
        <dbReference type="Pfam" id="PF00135"/>
    </source>
</evidence>
<sequence length="586" mass="62975">MTAVSRAALVCALLLVAVPAAVEPVEPAQPAQPAQPVVQLEKGAVRGASAQSSSGRGFFAFKGIPYARPPVGKYRFRDPKPNKPWQGVWDATQFPPKCMQFDRYPFSTVVGDEDCLYLNVFTPRLPTPGAPLLDVLVFIHGGGFMFGGSADWGPDYVLDKDVVLVTINYRLGPLGFLSTEDDVVPGNMGLKDQALALRWVQGNVAAFGGNPNSVTLFGMSAGGASVHYHYLSPLSAGLFHRGWSLSGSALNPWTQQERAAAKARRLAALLGCPADPAAAASRDLVDCLRHRPARAIAAAVLSFQDADDEIPFSPFAPVAEPAGTPGAFVDRAPVEVLRQGLANDVPWIVGVTSEEGLFNAAEYLGAGQAHKLERLDREWLRLAPLLLDYNDTAGTEAERDAVSRAVREHYFGQRPLSAATSEFIAMVGDRIFYAGVEQAAREQAQANSQPVYLYVFGFRGEHSLSGAITKPKDESDWGVSHGDDLGYLLKWECLPTGGTELELTVRKHLLSVLTTFARTGVPSGLPGSPGWVPLDPAAQDLYIMRLERNAEVSLTTARELGQSSFWHSLPLAENAAGAADSARDEL</sequence>
<dbReference type="PROSITE" id="PS00941">
    <property type="entry name" value="CARBOXYLESTERASE_B_2"/>
    <property type="match status" value="1"/>
</dbReference>
<protein>
    <recommendedName>
        <fullName evidence="5">Carboxylic ester hydrolase</fullName>
        <ecNumber evidence="5">3.1.1.-</ecNumber>
    </recommendedName>
</protein>
<dbReference type="InterPro" id="IPR002018">
    <property type="entry name" value="CarbesteraseB"/>
</dbReference>
<evidence type="ECO:0000313" key="8">
    <source>
        <dbReference type="Proteomes" id="UP001219518"/>
    </source>
</evidence>
<dbReference type="Pfam" id="PF00135">
    <property type="entry name" value="COesterase"/>
    <property type="match status" value="1"/>
</dbReference>
<feature type="domain" description="Carboxylesterase type B" evidence="6">
    <location>
        <begin position="35"/>
        <end position="551"/>
    </location>
</feature>
<dbReference type="Proteomes" id="UP001219518">
    <property type="component" value="Unassembled WGS sequence"/>
</dbReference>
<dbReference type="PANTHER" id="PTHR43142">
    <property type="entry name" value="CARBOXYLIC ESTER HYDROLASE"/>
    <property type="match status" value="1"/>
</dbReference>